<evidence type="ECO:0000313" key="7">
    <source>
        <dbReference type="EMBL" id="CAK0892229.1"/>
    </source>
</evidence>
<comment type="subcellular location">
    <subcellularLocation>
        <location evidence="1">Membrane</location>
        <topology evidence="1">Multi-pass membrane protein</topology>
    </subcellularLocation>
</comment>
<proteinExistence type="predicted"/>
<protein>
    <submittedName>
        <fullName evidence="7">Uncharacterized protein</fullName>
    </submittedName>
</protein>
<evidence type="ECO:0000256" key="2">
    <source>
        <dbReference type="ARBA" id="ARBA00022692"/>
    </source>
</evidence>
<sequence length="265" mass="30163">MRLPRWQRSRTSRTWSRPGACSWPHGICFFVGDLFEAWALYQFGQLTLDLIRSTIGRGTSDTDPHEREKAQALLRAHAAVESLAWLGVTLFLVVCILQAGWSIYLLTFTDTSDDWTSYNSQMNCFTAAGVVASFAAIWNVTIVERNFHIYLDSYAPLMKFITVKIIVTFAFFQQALVYVLEAIESTMPSAIQGLSRKLPIVGDILSFSDSQFTLFYSALLIYECVLIALLHLWAWSAEEAWYTEVTSEGEQEKEDEDPERRPLLS</sequence>
<gene>
    <name evidence="7" type="ORF">PCOR1329_LOCUS71946</name>
</gene>
<dbReference type="PANTHER" id="PTHR23423">
    <property type="entry name" value="ORGANIC SOLUTE TRANSPORTER-RELATED"/>
    <property type="match status" value="1"/>
</dbReference>
<accession>A0ABN9X0S3</accession>
<feature type="transmembrane region" description="Helical" evidence="6">
    <location>
        <begin position="83"/>
        <end position="106"/>
    </location>
</feature>
<evidence type="ECO:0000256" key="3">
    <source>
        <dbReference type="ARBA" id="ARBA00022989"/>
    </source>
</evidence>
<dbReference type="Pfam" id="PF03619">
    <property type="entry name" value="Solute_trans_a"/>
    <property type="match status" value="1"/>
</dbReference>
<organism evidence="7 8">
    <name type="scientific">Prorocentrum cordatum</name>
    <dbReference type="NCBI Taxonomy" id="2364126"/>
    <lineage>
        <taxon>Eukaryota</taxon>
        <taxon>Sar</taxon>
        <taxon>Alveolata</taxon>
        <taxon>Dinophyceae</taxon>
        <taxon>Prorocentrales</taxon>
        <taxon>Prorocentraceae</taxon>
        <taxon>Prorocentrum</taxon>
    </lineage>
</organism>
<feature type="transmembrane region" description="Helical" evidence="6">
    <location>
        <begin position="118"/>
        <end position="140"/>
    </location>
</feature>
<name>A0ABN9X0S3_9DINO</name>
<keyword evidence="8" id="KW-1185">Reference proteome</keyword>
<feature type="compositionally biased region" description="Acidic residues" evidence="5">
    <location>
        <begin position="247"/>
        <end position="257"/>
    </location>
</feature>
<feature type="region of interest" description="Disordered" evidence="5">
    <location>
        <begin position="246"/>
        <end position="265"/>
    </location>
</feature>
<feature type="transmembrane region" description="Helical" evidence="6">
    <location>
        <begin position="214"/>
        <end position="234"/>
    </location>
</feature>
<keyword evidence="4 6" id="KW-0472">Membrane</keyword>
<keyword evidence="2 6" id="KW-0812">Transmembrane</keyword>
<dbReference type="EMBL" id="CAUYUJ010019582">
    <property type="protein sequence ID" value="CAK0892229.1"/>
    <property type="molecule type" value="Genomic_DNA"/>
</dbReference>
<evidence type="ECO:0000313" key="8">
    <source>
        <dbReference type="Proteomes" id="UP001189429"/>
    </source>
</evidence>
<evidence type="ECO:0000256" key="4">
    <source>
        <dbReference type="ARBA" id="ARBA00023136"/>
    </source>
</evidence>
<evidence type="ECO:0000256" key="6">
    <source>
        <dbReference type="SAM" id="Phobius"/>
    </source>
</evidence>
<keyword evidence="3 6" id="KW-1133">Transmembrane helix</keyword>
<comment type="caution">
    <text evidence="7">The sequence shown here is derived from an EMBL/GenBank/DDBJ whole genome shotgun (WGS) entry which is preliminary data.</text>
</comment>
<reference evidence="7" key="1">
    <citation type="submission" date="2023-10" db="EMBL/GenBank/DDBJ databases">
        <authorList>
            <person name="Chen Y."/>
            <person name="Shah S."/>
            <person name="Dougan E. K."/>
            <person name="Thang M."/>
            <person name="Chan C."/>
        </authorList>
    </citation>
    <scope>NUCLEOTIDE SEQUENCE [LARGE SCALE GENOMIC DNA]</scope>
</reference>
<dbReference type="InterPro" id="IPR005178">
    <property type="entry name" value="Ostalpha/TMEM184C"/>
</dbReference>
<evidence type="ECO:0000256" key="5">
    <source>
        <dbReference type="SAM" id="MobiDB-lite"/>
    </source>
</evidence>
<feature type="transmembrane region" description="Helical" evidence="6">
    <location>
        <begin position="161"/>
        <end position="180"/>
    </location>
</feature>
<dbReference type="Proteomes" id="UP001189429">
    <property type="component" value="Unassembled WGS sequence"/>
</dbReference>
<evidence type="ECO:0000256" key="1">
    <source>
        <dbReference type="ARBA" id="ARBA00004141"/>
    </source>
</evidence>